<name>A0AA96GBD3_9BACT</name>
<dbReference type="RefSeq" id="WP_312645462.1">
    <property type="nucleotide sequence ID" value="NZ_CP116967.1"/>
</dbReference>
<dbReference type="Proteomes" id="UP001302719">
    <property type="component" value="Chromosome"/>
</dbReference>
<evidence type="ECO:0000313" key="2">
    <source>
        <dbReference type="EMBL" id="WNM58929.1"/>
    </source>
</evidence>
<protein>
    <recommendedName>
        <fullName evidence="4">Lipoprotein</fullName>
    </recommendedName>
</protein>
<dbReference type="AlphaFoldDB" id="A0AA96GBD3"/>
<evidence type="ECO:0008006" key="4">
    <source>
        <dbReference type="Google" id="ProtNLM"/>
    </source>
</evidence>
<keyword evidence="3" id="KW-1185">Reference proteome</keyword>
<proteinExistence type="predicted"/>
<organism evidence="2 3">
    <name type="scientific">Candidatus Nitrospira allomarina</name>
    <dbReference type="NCBI Taxonomy" id="3020900"/>
    <lineage>
        <taxon>Bacteria</taxon>
        <taxon>Pseudomonadati</taxon>
        <taxon>Nitrospirota</taxon>
        <taxon>Nitrospiria</taxon>
        <taxon>Nitrospirales</taxon>
        <taxon>Nitrospiraceae</taxon>
        <taxon>Nitrospira</taxon>
    </lineage>
</organism>
<reference evidence="2 3" key="1">
    <citation type="submission" date="2023-01" db="EMBL/GenBank/DDBJ databases">
        <title>Cultivation and genomic characterization of new, ubiquitous marine nitrite-oxidizing bacteria from the Nitrospirales.</title>
        <authorList>
            <person name="Mueller A.J."/>
            <person name="Daebeler A."/>
            <person name="Herbold C.W."/>
            <person name="Kirkegaard R.H."/>
            <person name="Daims H."/>
        </authorList>
    </citation>
    <scope>NUCLEOTIDE SEQUENCE [LARGE SCALE GENOMIC DNA]</scope>
    <source>
        <strain evidence="2 3">VA</strain>
    </source>
</reference>
<gene>
    <name evidence="2" type="ORF">PP769_03950</name>
</gene>
<sequence length="110" mass="12410">MNIQGNWKLVVAATMMALMVGCAFSPPSKMVKQNDHARLADWYQKEATDLHARAEEMRQIEKEYEFLGTPKEGHESSLVEHAKNLKDHYTKAAEVAETMAKAHAKEAKNP</sequence>
<evidence type="ECO:0000256" key="1">
    <source>
        <dbReference type="SAM" id="SignalP"/>
    </source>
</evidence>
<feature type="chain" id="PRO_5041712865" description="Lipoprotein" evidence="1">
    <location>
        <begin position="24"/>
        <end position="110"/>
    </location>
</feature>
<keyword evidence="1" id="KW-0732">Signal</keyword>
<evidence type="ECO:0000313" key="3">
    <source>
        <dbReference type="Proteomes" id="UP001302719"/>
    </source>
</evidence>
<feature type="signal peptide" evidence="1">
    <location>
        <begin position="1"/>
        <end position="23"/>
    </location>
</feature>
<dbReference type="KEGG" id="nall:PP769_03950"/>
<dbReference type="EMBL" id="CP116967">
    <property type="protein sequence ID" value="WNM58929.1"/>
    <property type="molecule type" value="Genomic_DNA"/>
</dbReference>
<accession>A0AA96GBD3</accession>